<dbReference type="RefSeq" id="WP_073178194.1">
    <property type="nucleotide sequence ID" value="NZ_FQYI01000002.1"/>
</dbReference>
<dbReference type="OrthoDB" id="947434at2"/>
<evidence type="ECO:0000313" key="4">
    <source>
        <dbReference type="Proteomes" id="UP000184335"/>
    </source>
</evidence>
<keyword evidence="1" id="KW-0732">Signal</keyword>
<accession>A0A1M6BSB8</accession>
<keyword evidence="4" id="KW-1185">Reference proteome</keyword>
<dbReference type="Pfam" id="PF13568">
    <property type="entry name" value="OMP_b-brl_2"/>
    <property type="match status" value="1"/>
</dbReference>
<evidence type="ECO:0000313" key="3">
    <source>
        <dbReference type="EMBL" id="SHI51596.1"/>
    </source>
</evidence>
<dbReference type="EMBL" id="FQYI01000002">
    <property type="protein sequence ID" value="SHI51596.1"/>
    <property type="molecule type" value="Genomic_DNA"/>
</dbReference>
<name>A0A1M6BSB8_9FLAO</name>
<dbReference type="STRING" id="1118202.SAMN05443429_102104"/>
<protein>
    <submittedName>
        <fullName evidence="3">Outer membrane insertion C-terminal signal</fullName>
    </submittedName>
</protein>
<sequence>MKKLFLGAAVAMSSFALAQTGNTYGATSGTADSPLTFGIKAGVNVSALSQDSGLDNNGLSSDTKAKVGAYAGFFMNAPLGANFSIQPEVLYSLEGNKVESSYSSSLGSYSYKTTNNIHMINIPVMAQYHFTPEFYVEAGPQFGFVAGAKSKFDGDANIAGLGGSTSNTTDFKDSLNTFNFSLGAGAGYYFVPNFGVNVRYMAGLTDMAKDNDGDPVKSGVFSAGVSYRF</sequence>
<proteinExistence type="predicted"/>
<feature type="domain" description="Outer membrane protein beta-barrel" evidence="2">
    <location>
        <begin position="33"/>
        <end position="207"/>
    </location>
</feature>
<dbReference type="InterPro" id="IPR025665">
    <property type="entry name" value="Beta-barrel_OMP_2"/>
</dbReference>
<dbReference type="InterPro" id="IPR011250">
    <property type="entry name" value="OMP/PagP_B-barrel"/>
</dbReference>
<dbReference type="Proteomes" id="UP000184335">
    <property type="component" value="Unassembled WGS sequence"/>
</dbReference>
<dbReference type="Gene3D" id="2.40.160.20">
    <property type="match status" value="1"/>
</dbReference>
<reference evidence="3 4" key="1">
    <citation type="submission" date="2016-11" db="EMBL/GenBank/DDBJ databases">
        <authorList>
            <person name="Jaros S."/>
            <person name="Januszkiewicz K."/>
            <person name="Wedrychowicz H."/>
        </authorList>
    </citation>
    <scope>NUCLEOTIDE SEQUENCE [LARGE SCALE GENOMIC DNA]</scope>
    <source>
        <strain evidence="3 4">DSM 25479</strain>
    </source>
</reference>
<evidence type="ECO:0000256" key="1">
    <source>
        <dbReference type="SAM" id="SignalP"/>
    </source>
</evidence>
<feature type="chain" id="PRO_5009916129" evidence="1">
    <location>
        <begin position="19"/>
        <end position="229"/>
    </location>
</feature>
<feature type="signal peptide" evidence="1">
    <location>
        <begin position="1"/>
        <end position="18"/>
    </location>
</feature>
<gene>
    <name evidence="3" type="ORF">SAMN05443429_102104</name>
</gene>
<organism evidence="3 4">
    <name type="scientific">Cruoricaptor ignavus</name>
    <dbReference type="NCBI Taxonomy" id="1118202"/>
    <lineage>
        <taxon>Bacteria</taxon>
        <taxon>Pseudomonadati</taxon>
        <taxon>Bacteroidota</taxon>
        <taxon>Flavobacteriia</taxon>
        <taxon>Flavobacteriales</taxon>
        <taxon>Weeksellaceae</taxon>
        <taxon>Cruoricaptor</taxon>
    </lineage>
</organism>
<evidence type="ECO:0000259" key="2">
    <source>
        <dbReference type="Pfam" id="PF13568"/>
    </source>
</evidence>
<dbReference type="AlphaFoldDB" id="A0A1M6BSB8"/>
<dbReference type="SUPFAM" id="SSF56925">
    <property type="entry name" value="OMPA-like"/>
    <property type="match status" value="1"/>
</dbReference>